<organism evidence="5 6">
    <name type="scientific">Hibiscus syriacus</name>
    <name type="common">Rose of Sharon</name>
    <dbReference type="NCBI Taxonomy" id="106335"/>
    <lineage>
        <taxon>Eukaryota</taxon>
        <taxon>Viridiplantae</taxon>
        <taxon>Streptophyta</taxon>
        <taxon>Embryophyta</taxon>
        <taxon>Tracheophyta</taxon>
        <taxon>Spermatophyta</taxon>
        <taxon>Magnoliopsida</taxon>
        <taxon>eudicotyledons</taxon>
        <taxon>Gunneridae</taxon>
        <taxon>Pentapetalae</taxon>
        <taxon>rosids</taxon>
        <taxon>malvids</taxon>
        <taxon>Malvales</taxon>
        <taxon>Malvaceae</taxon>
        <taxon>Malvoideae</taxon>
        <taxon>Hibiscus</taxon>
    </lineage>
</organism>
<evidence type="ECO:0000259" key="4">
    <source>
        <dbReference type="Pfam" id="PF05004"/>
    </source>
</evidence>
<keyword evidence="6" id="KW-1185">Reference proteome</keyword>
<dbReference type="PANTHER" id="PTHR12354">
    <property type="entry name" value="INTERFERON-RELATED DEVELOPMENTAL REGULATOR"/>
    <property type="match status" value="1"/>
</dbReference>
<evidence type="ECO:0000313" key="5">
    <source>
        <dbReference type="EMBL" id="KAE8714385.1"/>
    </source>
</evidence>
<comment type="caution">
    <text evidence="5">The sequence shown here is derived from an EMBL/GenBank/DDBJ whole genome shotgun (WGS) entry which is preliminary data.</text>
</comment>
<proteinExistence type="inferred from homology"/>
<dbReference type="PANTHER" id="PTHR12354:SF1">
    <property type="entry name" value="INTERFERON-RELATED DEVELOPMENTAL REGULATOR 1"/>
    <property type="match status" value="1"/>
</dbReference>
<dbReference type="InterPro" id="IPR016024">
    <property type="entry name" value="ARM-type_fold"/>
</dbReference>
<protein>
    <submittedName>
        <fullName evidence="5">Activating signal cointegrator 1 complex subunit 2-like isoform X1</fullName>
    </submittedName>
</protein>
<feature type="compositionally biased region" description="Low complexity" evidence="2">
    <location>
        <begin position="21"/>
        <end position="37"/>
    </location>
</feature>
<dbReference type="EMBL" id="VEPZ02000872">
    <property type="protein sequence ID" value="KAE8714385.1"/>
    <property type="molecule type" value="Genomic_DNA"/>
</dbReference>
<dbReference type="InterPro" id="IPR011989">
    <property type="entry name" value="ARM-like"/>
</dbReference>
<accession>A0A6A3BEK0</accession>
<dbReference type="Pfam" id="PF05004">
    <property type="entry name" value="IFRD"/>
    <property type="match status" value="1"/>
</dbReference>
<feature type="domain" description="Interferon-related developmental regulator N-terminal" evidence="4">
    <location>
        <begin position="21"/>
        <end position="332"/>
    </location>
</feature>
<dbReference type="Gene3D" id="1.25.10.10">
    <property type="entry name" value="Leucine-rich Repeat Variant"/>
    <property type="match status" value="1"/>
</dbReference>
<gene>
    <name evidence="5" type="ORF">F3Y22_tig00110198pilonHSYRG00278</name>
</gene>
<evidence type="ECO:0000313" key="6">
    <source>
        <dbReference type="Proteomes" id="UP000436088"/>
    </source>
</evidence>
<comment type="similarity">
    <text evidence="1">Belongs to the IFRD family.</text>
</comment>
<dbReference type="InterPro" id="IPR007701">
    <property type="entry name" value="Interferon-rel_develop_reg_N"/>
</dbReference>
<dbReference type="Proteomes" id="UP000436088">
    <property type="component" value="Unassembled WGS sequence"/>
</dbReference>
<evidence type="ECO:0000256" key="1">
    <source>
        <dbReference type="ARBA" id="ARBA00008828"/>
    </source>
</evidence>
<dbReference type="Pfam" id="PF04836">
    <property type="entry name" value="IFRD_C"/>
    <property type="match status" value="1"/>
</dbReference>
<feature type="region of interest" description="Disordered" evidence="2">
    <location>
        <begin position="420"/>
        <end position="457"/>
    </location>
</feature>
<dbReference type="AlphaFoldDB" id="A0A6A3BEK0"/>
<feature type="compositionally biased region" description="Basic and acidic residues" evidence="2">
    <location>
        <begin position="428"/>
        <end position="438"/>
    </location>
</feature>
<evidence type="ECO:0000259" key="3">
    <source>
        <dbReference type="Pfam" id="PF04836"/>
    </source>
</evidence>
<dbReference type="SUPFAM" id="SSF48371">
    <property type="entry name" value="ARM repeat"/>
    <property type="match status" value="1"/>
</dbReference>
<feature type="domain" description="Interferon-related developmental regulator C-terminal" evidence="3">
    <location>
        <begin position="377"/>
        <end position="429"/>
    </location>
</feature>
<sequence>MGKRKAQRKNTMMLDSDDDSSSISSSSTMQSDQFSVSGTEELEFKKDSLLDEAVDALYEKRGSTREKALASIIEAFNSDLQHQFAEKKFATLLHQCLNSIKKGSSKEISLASHVIGLLALTVGPGDNAREILEESITPISQASKSGSESSKITSLLECLAIITFVGGIDPEETEKSMQIMWQSVHPKLGSNVVTVKPSAVVITAAVSAWSFLLTTMDGWRLSPKLWQESIAYLSTLLDKDDRSVRIAAGEALAVIFEMGSLEKFAAEAKGSNNGSISEGNKSKEGFLHIQGLRGKILNQIRDLSVEAGGKGSAKKDLSNQRNLFKDVLEFLEDGYCPETSMKIGGDSLRTSTWSPLIQLNFLRHFLCGGFTKHMQENVFLQDVFGFTPKRRNLLGSEHISNCQKRVLKSPNSVISKTRTQILNKQRMQSKDRGKEKNQRAAAKKAAGGDGDDDEDDE</sequence>
<feature type="region of interest" description="Disordered" evidence="2">
    <location>
        <begin position="1"/>
        <end position="37"/>
    </location>
</feature>
<evidence type="ECO:0000256" key="2">
    <source>
        <dbReference type="SAM" id="MobiDB-lite"/>
    </source>
</evidence>
<dbReference type="InterPro" id="IPR006921">
    <property type="entry name" value="Interferon-rel_develop_reg_C"/>
</dbReference>
<name>A0A6A3BEK0_HIBSY</name>
<dbReference type="InterPro" id="IPR039777">
    <property type="entry name" value="IFRD"/>
</dbReference>
<reference evidence="5" key="1">
    <citation type="submission" date="2019-09" db="EMBL/GenBank/DDBJ databases">
        <title>Draft genome information of white flower Hibiscus syriacus.</title>
        <authorList>
            <person name="Kim Y.-M."/>
        </authorList>
    </citation>
    <scope>NUCLEOTIDE SEQUENCE [LARGE SCALE GENOMIC DNA]</scope>
    <source>
        <strain evidence="5">YM2019G1</strain>
    </source>
</reference>